<proteinExistence type="predicted"/>
<dbReference type="AlphaFoldDB" id="A0AAU9N1T9"/>
<feature type="domain" description="C2H2-type" evidence="1">
    <location>
        <begin position="74"/>
        <end position="94"/>
    </location>
</feature>
<reference evidence="2 3" key="1">
    <citation type="submission" date="2022-01" db="EMBL/GenBank/DDBJ databases">
        <authorList>
            <person name="Xiong W."/>
            <person name="Schranz E."/>
        </authorList>
    </citation>
    <scope>NUCLEOTIDE SEQUENCE [LARGE SCALE GENOMIC DNA]</scope>
</reference>
<sequence>MYPSRFTCIIATEYYMATNHANAVASNSTAALVKPTKETKSKKPLDMRKIRLQHPQQGKDFTVDFVNDDGKTVCNLCKKTFEKMEFLYGHMEGHSDGDWKTFFTVPKTPTVIKVADSMLPQYLGGS</sequence>
<protein>
    <recommendedName>
        <fullName evidence="1">C2H2-type domain-containing protein</fullName>
    </recommendedName>
</protein>
<dbReference type="InterPro" id="IPR013087">
    <property type="entry name" value="Znf_C2H2_type"/>
</dbReference>
<evidence type="ECO:0000313" key="2">
    <source>
        <dbReference type="EMBL" id="CAH1432727.1"/>
    </source>
</evidence>
<organism evidence="2 3">
    <name type="scientific">Lactuca virosa</name>
    <dbReference type="NCBI Taxonomy" id="75947"/>
    <lineage>
        <taxon>Eukaryota</taxon>
        <taxon>Viridiplantae</taxon>
        <taxon>Streptophyta</taxon>
        <taxon>Embryophyta</taxon>
        <taxon>Tracheophyta</taxon>
        <taxon>Spermatophyta</taxon>
        <taxon>Magnoliopsida</taxon>
        <taxon>eudicotyledons</taxon>
        <taxon>Gunneridae</taxon>
        <taxon>Pentapetalae</taxon>
        <taxon>asterids</taxon>
        <taxon>campanulids</taxon>
        <taxon>Asterales</taxon>
        <taxon>Asteraceae</taxon>
        <taxon>Cichorioideae</taxon>
        <taxon>Cichorieae</taxon>
        <taxon>Lactucinae</taxon>
        <taxon>Lactuca</taxon>
    </lineage>
</organism>
<evidence type="ECO:0000313" key="3">
    <source>
        <dbReference type="Proteomes" id="UP001157418"/>
    </source>
</evidence>
<dbReference type="PROSITE" id="PS00028">
    <property type="entry name" value="ZINC_FINGER_C2H2_1"/>
    <property type="match status" value="1"/>
</dbReference>
<accession>A0AAU9N1T9</accession>
<comment type="caution">
    <text evidence="2">The sequence shown here is derived from an EMBL/GenBank/DDBJ whole genome shotgun (WGS) entry which is preliminary data.</text>
</comment>
<dbReference type="Proteomes" id="UP001157418">
    <property type="component" value="Unassembled WGS sequence"/>
</dbReference>
<dbReference type="EMBL" id="CAKMRJ010003334">
    <property type="protein sequence ID" value="CAH1432727.1"/>
    <property type="molecule type" value="Genomic_DNA"/>
</dbReference>
<evidence type="ECO:0000259" key="1">
    <source>
        <dbReference type="PROSITE" id="PS00028"/>
    </source>
</evidence>
<gene>
    <name evidence="2" type="ORF">LVIROSA_LOCUS19360</name>
</gene>
<keyword evidence="3" id="KW-1185">Reference proteome</keyword>
<name>A0AAU9N1T9_9ASTR</name>